<evidence type="ECO:0000313" key="2">
    <source>
        <dbReference type="Proteomes" id="UP001172708"/>
    </source>
</evidence>
<dbReference type="InterPro" id="IPR027417">
    <property type="entry name" value="P-loop_NTPase"/>
</dbReference>
<keyword evidence="2" id="KW-1185">Reference proteome</keyword>
<organism evidence="1 2">
    <name type="scientific">Demequina muriae</name>
    <dbReference type="NCBI Taxonomy" id="3051664"/>
    <lineage>
        <taxon>Bacteria</taxon>
        <taxon>Bacillati</taxon>
        <taxon>Actinomycetota</taxon>
        <taxon>Actinomycetes</taxon>
        <taxon>Micrococcales</taxon>
        <taxon>Demequinaceae</taxon>
        <taxon>Demequina</taxon>
    </lineage>
</organism>
<protein>
    <recommendedName>
        <fullName evidence="3">MinD-like ATPase involved in chromosome partitioning or flagellar assembly</fullName>
    </recommendedName>
</protein>
<reference evidence="1" key="1">
    <citation type="submission" date="2023-06" db="EMBL/GenBank/DDBJ databases">
        <title>Egi l300058.</title>
        <authorList>
            <person name="Gao L."/>
            <person name="Fang B.-Z."/>
            <person name="Li W.-J."/>
        </authorList>
    </citation>
    <scope>NUCLEOTIDE SEQUENCE</scope>
    <source>
        <strain evidence="1">EGI L300058</strain>
    </source>
</reference>
<dbReference type="EMBL" id="JAUHQA010000001">
    <property type="protein sequence ID" value="MDN4480267.1"/>
    <property type="molecule type" value="Genomic_DNA"/>
</dbReference>
<name>A0ABT8GFQ4_9MICO</name>
<sequence length="236" mass="24989">MTPVLGATAVRTLDRAVRDVHAPTPTVRRIVVTSLERATGASTVAALLAHTLVRHRGGRVLLTGASAAAGDVDALPHPTTTDLATLPPGVTGDVRPWHGAWRSLAPVDDRAFDVSVVDGGHLSDPLRAHVHLAGAHVVLLVSSVERVMGEQALVLADALAAHPEGAAATVAFVNRQRSRSPWPQLICRRHPRASTVLPYDEALATEQYARVSQSTRIGMLEIAGDLMVAERARAAR</sequence>
<proteinExistence type="predicted"/>
<dbReference type="RefSeq" id="WP_301141629.1">
    <property type="nucleotide sequence ID" value="NZ_JAUHQA010000001.1"/>
</dbReference>
<accession>A0ABT8GFQ4</accession>
<dbReference type="Proteomes" id="UP001172708">
    <property type="component" value="Unassembled WGS sequence"/>
</dbReference>
<dbReference type="SUPFAM" id="SSF52540">
    <property type="entry name" value="P-loop containing nucleoside triphosphate hydrolases"/>
    <property type="match status" value="1"/>
</dbReference>
<evidence type="ECO:0000313" key="1">
    <source>
        <dbReference type="EMBL" id="MDN4480267.1"/>
    </source>
</evidence>
<gene>
    <name evidence="1" type="ORF">QQX02_04940</name>
</gene>
<evidence type="ECO:0008006" key="3">
    <source>
        <dbReference type="Google" id="ProtNLM"/>
    </source>
</evidence>
<comment type="caution">
    <text evidence="1">The sequence shown here is derived from an EMBL/GenBank/DDBJ whole genome shotgun (WGS) entry which is preliminary data.</text>
</comment>